<sequence length="642" mass="71419">MSKEFTPRSSLTHIGGWKLGKTLGRGAYAHVRLATHPNGHKAACKILPALHHTSGREVSWDETVDAIEAHKEVVFLKAFSGAGVPGVVGLEGVIEEGGWTYVFLTLYPASASAYTAPWPREHFVPFFRRLLYTIDILHQLDISHEDLKRSNVLVDENGLPVVVDFGFSHFKPNGGYVKSAGGTLDYSSPEKAADVRYDPRANDVWSLGILAMKLLGIPHPYAHKSDDDETSTCFKENIIEGPARYQFSRQDMKPGGIADLLFRMLDRNPLKRWKIPQILHHPYLRVRNIDRPAFKAPPCNLSFMHTIDPAIIEDLCFLAYINHKFFLCETPKKIIQRLHGKEPCWEKQWASILGAWSKRVEMDWEDIPNTITPLKSRSAPTIRNVRMEGNPGRALREIHLTPNVMQTPSHIIPAKTSVDKQKENMPPKKPRKSRIYGMKTKEGSTRNILGDVSPKVINKNLLEGHENRSEIQTTKPATSTAEADVGNGKKLNKVKEPTKKAKKNTIKKTAIKVYQSEAESSAQPISKSTTASKTLSAAMTGASTAVESLTIPGSSELSATVIDSSPVRDEPKRGLAIRGAATRKGKKRENVIVKQHDKKMENGSDSLPKTQMQGLKLAPNPAQVIRRRSPRLEKGEGKPTRV</sequence>
<dbReference type="RefSeq" id="XP_066074539.1">
    <property type="nucleotide sequence ID" value="XM_066218442.1"/>
</dbReference>
<evidence type="ECO:0000256" key="1">
    <source>
        <dbReference type="ARBA" id="ARBA00022741"/>
    </source>
</evidence>
<dbReference type="EMBL" id="CP144100">
    <property type="protein sequence ID" value="WWC87776.1"/>
    <property type="molecule type" value="Genomic_DNA"/>
</dbReference>
<dbReference type="PANTHER" id="PTHR24346:SF30">
    <property type="entry name" value="MATERNAL EMBRYONIC LEUCINE ZIPPER KINASE"/>
    <property type="match status" value="1"/>
</dbReference>
<dbReference type="SMART" id="SM00220">
    <property type="entry name" value="S_TKc"/>
    <property type="match status" value="1"/>
</dbReference>
<feature type="binding site" evidence="3">
    <location>
        <position position="45"/>
    </location>
    <ligand>
        <name>ATP</name>
        <dbReference type="ChEBI" id="CHEBI:30616"/>
    </ligand>
</feature>
<feature type="compositionally biased region" description="Polar residues" evidence="4">
    <location>
        <begin position="470"/>
        <end position="481"/>
    </location>
</feature>
<dbReference type="GO" id="GO:0005737">
    <property type="term" value="C:cytoplasm"/>
    <property type="evidence" value="ECO:0007669"/>
    <property type="project" value="TreeGrafter"/>
</dbReference>
<evidence type="ECO:0000256" key="2">
    <source>
        <dbReference type="ARBA" id="ARBA00022840"/>
    </source>
</evidence>
<accession>A0AAX4JQV2</accession>
<dbReference type="AlphaFoldDB" id="A0AAX4JQV2"/>
<dbReference type="GeneID" id="91093340"/>
<gene>
    <name evidence="6" type="ORF">L201_002668</name>
</gene>
<proteinExistence type="predicted"/>
<feature type="region of interest" description="Disordered" evidence="4">
    <location>
        <begin position="465"/>
        <end position="505"/>
    </location>
</feature>
<dbReference type="GO" id="GO:0035556">
    <property type="term" value="P:intracellular signal transduction"/>
    <property type="evidence" value="ECO:0007669"/>
    <property type="project" value="TreeGrafter"/>
</dbReference>
<evidence type="ECO:0000313" key="7">
    <source>
        <dbReference type="Proteomes" id="UP001355207"/>
    </source>
</evidence>
<keyword evidence="7" id="KW-1185">Reference proteome</keyword>
<feature type="region of interest" description="Disordered" evidence="4">
    <location>
        <begin position="581"/>
        <end position="642"/>
    </location>
</feature>
<evidence type="ECO:0000256" key="4">
    <source>
        <dbReference type="SAM" id="MobiDB-lite"/>
    </source>
</evidence>
<dbReference type="InterPro" id="IPR000719">
    <property type="entry name" value="Prot_kinase_dom"/>
</dbReference>
<feature type="compositionally biased region" description="Basic and acidic residues" evidence="4">
    <location>
        <begin position="588"/>
        <end position="602"/>
    </location>
</feature>
<dbReference type="Proteomes" id="UP001355207">
    <property type="component" value="Chromosome 3"/>
</dbReference>
<feature type="compositionally biased region" description="Basic and acidic residues" evidence="4">
    <location>
        <begin position="630"/>
        <end position="642"/>
    </location>
</feature>
<dbReference type="Gene3D" id="3.30.200.20">
    <property type="entry name" value="Phosphorylase Kinase, domain 1"/>
    <property type="match status" value="1"/>
</dbReference>
<keyword evidence="1 3" id="KW-0547">Nucleotide-binding</keyword>
<dbReference type="GO" id="GO:0005524">
    <property type="term" value="F:ATP binding"/>
    <property type="evidence" value="ECO:0007669"/>
    <property type="project" value="UniProtKB-UniRule"/>
</dbReference>
<dbReference type="InterPro" id="IPR011009">
    <property type="entry name" value="Kinase-like_dom_sf"/>
</dbReference>
<evidence type="ECO:0000256" key="3">
    <source>
        <dbReference type="PROSITE-ProRule" id="PRU10141"/>
    </source>
</evidence>
<dbReference type="InterPro" id="IPR017441">
    <property type="entry name" value="Protein_kinase_ATP_BS"/>
</dbReference>
<organism evidence="6 7">
    <name type="scientific">Kwoniella dendrophila CBS 6074</name>
    <dbReference type="NCBI Taxonomy" id="1295534"/>
    <lineage>
        <taxon>Eukaryota</taxon>
        <taxon>Fungi</taxon>
        <taxon>Dikarya</taxon>
        <taxon>Basidiomycota</taxon>
        <taxon>Agaricomycotina</taxon>
        <taxon>Tremellomycetes</taxon>
        <taxon>Tremellales</taxon>
        <taxon>Cryptococcaceae</taxon>
        <taxon>Kwoniella</taxon>
    </lineage>
</organism>
<feature type="domain" description="Protein kinase" evidence="5">
    <location>
        <begin position="17"/>
        <end position="284"/>
    </location>
</feature>
<name>A0AAX4JQV2_9TREE</name>
<evidence type="ECO:0000313" key="6">
    <source>
        <dbReference type="EMBL" id="WWC87776.1"/>
    </source>
</evidence>
<reference evidence="6 7" key="1">
    <citation type="submission" date="2024-01" db="EMBL/GenBank/DDBJ databases">
        <title>Comparative genomics of Cryptococcus and Kwoniella reveals pathogenesis evolution and contrasting modes of karyotype evolution via chromosome fusion or intercentromeric recombination.</title>
        <authorList>
            <person name="Coelho M.A."/>
            <person name="David-Palma M."/>
            <person name="Shea T."/>
            <person name="Bowers K."/>
            <person name="McGinley-Smith S."/>
            <person name="Mohammad A.W."/>
            <person name="Gnirke A."/>
            <person name="Yurkov A.M."/>
            <person name="Nowrousian M."/>
            <person name="Sun S."/>
            <person name="Cuomo C.A."/>
            <person name="Heitman J."/>
        </authorList>
    </citation>
    <scope>NUCLEOTIDE SEQUENCE [LARGE SCALE GENOMIC DNA]</scope>
    <source>
        <strain evidence="6 7">CBS 6074</strain>
    </source>
</reference>
<dbReference type="PROSITE" id="PS50011">
    <property type="entry name" value="PROTEIN_KINASE_DOM"/>
    <property type="match status" value="1"/>
</dbReference>
<dbReference type="Pfam" id="PF00069">
    <property type="entry name" value="Pkinase"/>
    <property type="match status" value="1"/>
</dbReference>
<dbReference type="PROSITE" id="PS00107">
    <property type="entry name" value="PROTEIN_KINASE_ATP"/>
    <property type="match status" value="1"/>
</dbReference>
<dbReference type="SUPFAM" id="SSF56112">
    <property type="entry name" value="Protein kinase-like (PK-like)"/>
    <property type="match status" value="1"/>
</dbReference>
<dbReference type="PROSITE" id="PS00108">
    <property type="entry name" value="PROTEIN_KINASE_ST"/>
    <property type="match status" value="1"/>
</dbReference>
<dbReference type="GO" id="GO:0004674">
    <property type="term" value="F:protein serine/threonine kinase activity"/>
    <property type="evidence" value="ECO:0007669"/>
    <property type="project" value="TreeGrafter"/>
</dbReference>
<protein>
    <recommendedName>
        <fullName evidence="5">Protein kinase domain-containing protein</fullName>
    </recommendedName>
</protein>
<dbReference type="Gene3D" id="1.10.510.10">
    <property type="entry name" value="Transferase(Phosphotransferase) domain 1"/>
    <property type="match status" value="1"/>
</dbReference>
<dbReference type="InterPro" id="IPR008271">
    <property type="entry name" value="Ser/Thr_kinase_AS"/>
</dbReference>
<evidence type="ECO:0000259" key="5">
    <source>
        <dbReference type="PROSITE" id="PS50011"/>
    </source>
</evidence>
<keyword evidence="2 3" id="KW-0067">ATP-binding</keyword>
<dbReference type="PANTHER" id="PTHR24346">
    <property type="entry name" value="MAP/MICROTUBULE AFFINITY-REGULATING KINASE"/>
    <property type="match status" value="1"/>
</dbReference>
<feature type="compositionally biased region" description="Polar residues" evidence="4">
    <location>
        <begin position="603"/>
        <end position="613"/>
    </location>
</feature>